<reference evidence="4" key="1">
    <citation type="journal article" date="2019" name="Int. J. Syst. Evol. Microbiol.">
        <title>The Global Catalogue of Microorganisms (GCM) 10K type strain sequencing project: providing services to taxonomists for standard genome sequencing and annotation.</title>
        <authorList>
            <consortium name="The Broad Institute Genomics Platform"/>
            <consortium name="The Broad Institute Genome Sequencing Center for Infectious Disease"/>
            <person name="Wu L."/>
            <person name="Ma J."/>
        </authorList>
    </citation>
    <scope>NUCLEOTIDE SEQUENCE [LARGE SCALE GENOMIC DNA]</scope>
    <source>
        <strain evidence="4">JCM 3369</strain>
    </source>
</reference>
<dbReference type="EMBL" id="JBHSXS010000022">
    <property type="protein sequence ID" value="MFC6883886.1"/>
    <property type="molecule type" value="Genomic_DNA"/>
</dbReference>
<sequence length="481" mass="51888">MSGPNRFSVDAYYEENPPRASEQVSVLVRVAGDGSGNGSQDGPPRRASYGGRVAEVIVLDRSGSMAYPVTKLESAQKAACAAIDTLPDGALVAVLEGTHAARMVYPREWMLAPLSPRIRADVKKAVRELRPSVEGTVMGAWLDAARELLETCDAPIRHATLLTDGRNEHQSRAALDAAIDACRDVLTCDARGIGADWDPDELLRVVEALHGSAPELSCVGDLAADFTGVMARLLAAGLPELWLRVRCGKGVSLGTAEQLVPMLVDLAQHRDDGAGGIHFALGPWGDEVRDYTLGFAADPGAAPAARAHRIASVELVAGRSREPIPGTRAFVDVRWTDMAPPRTDLQPHQNLVKRAQRMGAGCRAWLRGDPDAALRHWDEARALATELNDTEALEWLDRVLDGRGLRSGLTEEVVKRVLLAHTRSSAFLLPERAREAVAEPAAPERTEPEPLVCPDCGRVAVPGARYCENCPYEWPDGEDGR</sequence>
<dbReference type="InterPro" id="IPR002035">
    <property type="entry name" value="VWF_A"/>
</dbReference>
<dbReference type="Pfam" id="PF13768">
    <property type="entry name" value="VWA_3"/>
    <property type="match status" value="1"/>
</dbReference>
<protein>
    <submittedName>
        <fullName evidence="3">VWA domain-containing protein</fullName>
    </submittedName>
</protein>
<dbReference type="SUPFAM" id="SSF53300">
    <property type="entry name" value="vWA-like"/>
    <property type="match status" value="1"/>
</dbReference>
<evidence type="ECO:0000259" key="2">
    <source>
        <dbReference type="Pfam" id="PF13768"/>
    </source>
</evidence>
<dbReference type="Gene3D" id="1.20.120.1690">
    <property type="match status" value="1"/>
</dbReference>
<dbReference type="CDD" id="cd00198">
    <property type="entry name" value="vWFA"/>
    <property type="match status" value="1"/>
</dbReference>
<evidence type="ECO:0000313" key="3">
    <source>
        <dbReference type="EMBL" id="MFC6883886.1"/>
    </source>
</evidence>
<dbReference type="Proteomes" id="UP001596380">
    <property type="component" value="Unassembled WGS sequence"/>
</dbReference>
<dbReference type="Gene3D" id="2.60.40.3670">
    <property type="match status" value="1"/>
</dbReference>
<dbReference type="Gene3D" id="3.40.50.410">
    <property type="entry name" value="von Willebrand factor, type A domain"/>
    <property type="match status" value="1"/>
</dbReference>
<evidence type="ECO:0000313" key="4">
    <source>
        <dbReference type="Proteomes" id="UP001596380"/>
    </source>
</evidence>
<gene>
    <name evidence="3" type="ORF">ACFQKB_29295</name>
</gene>
<dbReference type="InterPro" id="IPR036465">
    <property type="entry name" value="vWFA_dom_sf"/>
</dbReference>
<evidence type="ECO:0000256" key="1">
    <source>
        <dbReference type="SAM" id="MobiDB-lite"/>
    </source>
</evidence>
<comment type="caution">
    <text evidence="3">The sequence shown here is derived from an EMBL/GenBank/DDBJ whole genome shotgun (WGS) entry which is preliminary data.</text>
</comment>
<organism evidence="3 4">
    <name type="scientific">Actinomadura yumaensis</name>
    <dbReference type="NCBI Taxonomy" id="111807"/>
    <lineage>
        <taxon>Bacteria</taxon>
        <taxon>Bacillati</taxon>
        <taxon>Actinomycetota</taxon>
        <taxon>Actinomycetes</taxon>
        <taxon>Streptosporangiales</taxon>
        <taxon>Thermomonosporaceae</taxon>
        <taxon>Actinomadura</taxon>
    </lineage>
</organism>
<name>A0ABW2CSC5_9ACTN</name>
<accession>A0ABW2CSC5</accession>
<feature type="region of interest" description="Disordered" evidence="1">
    <location>
        <begin position="1"/>
        <end position="20"/>
    </location>
</feature>
<dbReference type="RefSeq" id="WP_160823062.1">
    <property type="nucleotide sequence ID" value="NZ_JBHSXS010000022.1"/>
</dbReference>
<proteinExistence type="predicted"/>
<feature type="domain" description="VWFA" evidence="2">
    <location>
        <begin position="56"/>
        <end position="212"/>
    </location>
</feature>
<keyword evidence="4" id="KW-1185">Reference proteome</keyword>